<feature type="domain" description="BAH" evidence="4">
    <location>
        <begin position="1"/>
        <end position="100"/>
    </location>
</feature>
<dbReference type="SMART" id="SM00439">
    <property type="entry name" value="BAH"/>
    <property type="match status" value="1"/>
</dbReference>
<dbReference type="GO" id="GO:0003682">
    <property type="term" value="F:chromatin binding"/>
    <property type="evidence" value="ECO:0007669"/>
    <property type="project" value="InterPro"/>
</dbReference>
<evidence type="ECO:0000259" key="4">
    <source>
        <dbReference type="PROSITE" id="PS51038"/>
    </source>
</evidence>
<name>A0AAF1AU78_DAUCS</name>
<evidence type="ECO:0000256" key="3">
    <source>
        <dbReference type="ARBA" id="ARBA00022833"/>
    </source>
</evidence>
<evidence type="ECO:0000313" key="6">
    <source>
        <dbReference type="Proteomes" id="UP000077755"/>
    </source>
</evidence>
<dbReference type="PROSITE" id="PS51038">
    <property type="entry name" value="BAH"/>
    <property type="match status" value="1"/>
</dbReference>
<dbReference type="InterPro" id="IPR001025">
    <property type="entry name" value="BAH_dom"/>
</dbReference>
<protein>
    <recommendedName>
        <fullName evidence="4">BAH domain-containing protein</fullName>
    </recommendedName>
</protein>
<dbReference type="InterPro" id="IPR043151">
    <property type="entry name" value="BAH_sf"/>
</dbReference>
<gene>
    <name evidence="5" type="ORF">DCAR_0414447</name>
</gene>
<dbReference type="InterPro" id="IPR011011">
    <property type="entry name" value="Znf_FYVE_PHD"/>
</dbReference>
<dbReference type="InterPro" id="IPR013083">
    <property type="entry name" value="Znf_RING/FYVE/PHD"/>
</dbReference>
<dbReference type="Gene3D" id="3.30.40.10">
    <property type="entry name" value="Zinc/RING finger domain, C3HC4 (zinc finger)"/>
    <property type="match status" value="1"/>
</dbReference>
<dbReference type="Proteomes" id="UP000077755">
    <property type="component" value="Chromosome 4"/>
</dbReference>
<sequence>MRPEDNEPPYIARVLSRIHNQIRIAYYYRPKDTVHKRRLFFGKKELFESNNLDVQSAETVIGKCIVHSFDDYTKLDPVHDEDYFSPFKYDYTNKTYTPHPVQLYCKCELPYNPDEWMLHCDKCKDRSKTLGACRYHPACVKMTTVQAEKLKNYLCDDCVPE</sequence>
<keyword evidence="6" id="KW-1185">Reference proteome</keyword>
<reference evidence="5" key="2">
    <citation type="submission" date="2022-03" db="EMBL/GenBank/DDBJ databases">
        <title>Draft title - Genomic analysis of global carrot germplasm unveils the trajectory of domestication and the origin of high carotenoid orange carrot.</title>
        <authorList>
            <person name="Iorizzo M."/>
            <person name="Ellison S."/>
            <person name="Senalik D."/>
            <person name="Macko-Podgorni A."/>
            <person name="Grzebelus D."/>
            <person name="Bostan H."/>
            <person name="Rolling W."/>
            <person name="Curaba J."/>
            <person name="Simon P."/>
        </authorList>
    </citation>
    <scope>NUCLEOTIDE SEQUENCE</scope>
    <source>
        <tissue evidence="5">Leaf</tissue>
    </source>
</reference>
<dbReference type="PANTHER" id="PTHR46364">
    <property type="entry name" value="OS08G0421900 PROTEIN"/>
    <property type="match status" value="1"/>
</dbReference>
<keyword evidence="3" id="KW-0862">Zinc</keyword>
<dbReference type="AlphaFoldDB" id="A0AAF1AU78"/>
<evidence type="ECO:0000256" key="2">
    <source>
        <dbReference type="ARBA" id="ARBA00022771"/>
    </source>
</evidence>
<dbReference type="SUPFAM" id="SSF57903">
    <property type="entry name" value="FYVE/PHD zinc finger"/>
    <property type="match status" value="1"/>
</dbReference>
<evidence type="ECO:0000256" key="1">
    <source>
        <dbReference type="ARBA" id="ARBA00022723"/>
    </source>
</evidence>
<dbReference type="KEGG" id="dcr:108203997"/>
<keyword evidence="1" id="KW-0479">Metal-binding</keyword>
<organism evidence="5 6">
    <name type="scientific">Daucus carota subsp. sativus</name>
    <name type="common">Carrot</name>
    <dbReference type="NCBI Taxonomy" id="79200"/>
    <lineage>
        <taxon>Eukaryota</taxon>
        <taxon>Viridiplantae</taxon>
        <taxon>Streptophyta</taxon>
        <taxon>Embryophyta</taxon>
        <taxon>Tracheophyta</taxon>
        <taxon>Spermatophyta</taxon>
        <taxon>Magnoliopsida</taxon>
        <taxon>eudicotyledons</taxon>
        <taxon>Gunneridae</taxon>
        <taxon>Pentapetalae</taxon>
        <taxon>asterids</taxon>
        <taxon>campanulids</taxon>
        <taxon>Apiales</taxon>
        <taxon>Apiaceae</taxon>
        <taxon>Apioideae</taxon>
        <taxon>Scandiceae</taxon>
        <taxon>Daucinae</taxon>
        <taxon>Daucus</taxon>
        <taxon>Daucus sect. Daucus</taxon>
    </lineage>
</organism>
<proteinExistence type="predicted"/>
<dbReference type="Gene3D" id="2.30.30.490">
    <property type="match status" value="1"/>
</dbReference>
<dbReference type="EMBL" id="CP093346">
    <property type="protein sequence ID" value="WOG95144.1"/>
    <property type="molecule type" value="Genomic_DNA"/>
</dbReference>
<accession>A0AAF1AU78</accession>
<dbReference type="Pfam" id="PF01426">
    <property type="entry name" value="BAH"/>
    <property type="match status" value="1"/>
</dbReference>
<evidence type="ECO:0000313" key="5">
    <source>
        <dbReference type="EMBL" id="WOG95144.1"/>
    </source>
</evidence>
<dbReference type="GO" id="GO:0008270">
    <property type="term" value="F:zinc ion binding"/>
    <property type="evidence" value="ECO:0007669"/>
    <property type="project" value="UniProtKB-KW"/>
</dbReference>
<keyword evidence="2" id="KW-0863">Zinc-finger</keyword>
<reference evidence="5" key="1">
    <citation type="journal article" date="2016" name="Nat. Genet.">
        <title>A high-quality carrot genome assembly provides new insights into carotenoid accumulation and asterid genome evolution.</title>
        <authorList>
            <person name="Iorizzo M."/>
            <person name="Ellison S."/>
            <person name="Senalik D."/>
            <person name="Zeng P."/>
            <person name="Satapoomin P."/>
            <person name="Huang J."/>
            <person name="Bowman M."/>
            <person name="Iovene M."/>
            <person name="Sanseverino W."/>
            <person name="Cavagnaro P."/>
            <person name="Yildiz M."/>
            <person name="Macko-Podgorni A."/>
            <person name="Moranska E."/>
            <person name="Grzebelus E."/>
            <person name="Grzebelus D."/>
            <person name="Ashrafi H."/>
            <person name="Zheng Z."/>
            <person name="Cheng S."/>
            <person name="Spooner D."/>
            <person name="Van Deynze A."/>
            <person name="Simon P."/>
        </authorList>
    </citation>
    <scope>NUCLEOTIDE SEQUENCE</scope>
    <source>
        <tissue evidence="5">Leaf</tissue>
    </source>
</reference>